<dbReference type="HOGENOM" id="CLU_130928_0_0_14"/>
<protein>
    <submittedName>
        <fullName evidence="1">Uncharacterized protein</fullName>
    </submittedName>
</protein>
<name>F0V201_MYCS3</name>
<dbReference type="AlphaFoldDB" id="F0V201"/>
<dbReference type="EMBL" id="FQ790233">
    <property type="protein sequence ID" value="CBZ40682.1"/>
    <property type="molecule type" value="Genomic_DNA"/>
</dbReference>
<reference evidence="1 2" key="1">
    <citation type="journal article" date="2011" name="J. Bacteriol.">
        <title>Complete genome sequence of the hemotrophic Mycoplasma suis strain KI3806.</title>
        <authorList>
            <person name="Oehlerking J."/>
            <person name="Kube M."/>
            <person name="Felder K.M."/>
            <person name="Matter D."/>
            <person name="Wittenbrink M.M."/>
            <person name="Schwarzenbach S."/>
            <person name="Kramer M.M."/>
            <person name="Hoelzle K."/>
            <person name="Hoelzle L.E."/>
        </authorList>
    </citation>
    <scope>NUCLEOTIDE SEQUENCE [LARGE SCALE GENOMIC DNA]</scope>
    <source>
        <strain evidence="2">KI_3806</strain>
    </source>
</reference>
<sequence>MNYLVKGIVLLGSIGTLSGASYLTVNRFLSKEKSKVNREKEVLRVDPRIKGSTEEKVWEYVLKFGEKNNQTCDFLSSEGGQTDSEERKLIIASEDTPEICNTSWAKEIISKNQNQKGLWIKGNIDSINERLLLEDSYSLKNFPFQINGVMWTDQFKEIKQLKEICQFFNESGSKVEIFCQVN</sequence>
<organism evidence="1 2">
    <name type="scientific">Mycoplasma suis (strain KI_3806)</name>
    <dbReference type="NCBI Taxonomy" id="708248"/>
    <lineage>
        <taxon>Bacteria</taxon>
        <taxon>Bacillati</taxon>
        <taxon>Mycoplasmatota</taxon>
        <taxon>Mollicutes</taxon>
        <taxon>Mycoplasmataceae</taxon>
        <taxon>Mycoplasma</taxon>
    </lineage>
</organism>
<evidence type="ECO:0000313" key="2">
    <source>
        <dbReference type="Proteomes" id="UP000008645"/>
    </source>
</evidence>
<gene>
    <name evidence="1" type="ORF">MSUIS_05890</name>
</gene>
<dbReference type="RefSeq" id="WP_013609285.1">
    <property type="nucleotide sequence ID" value="NC_015153.1"/>
</dbReference>
<proteinExistence type="predicted"/>
<dbReference type="Proteomes" id="UP000008645">
    <property type="component" value="Chromosome"/>
</dbReference>
<dbReference type="KEGG" id="msk:MSUIS_05890"/>
<evidence type="ECO:0000313" key="1">
    <source>
        <dbReference type="EMBL" id="CBZ40682.1"/>
    </source>
</evidence>
<accession>F0V201</accession>